<dbReference type="RefSeq" id="WP_076956961.1">
    <property type="nucleotide sequence ID" value="NZ_MLCO01000069.1"/>
</dbReference>
<gene>
    <name evidence="1" type="ORF">BKE38_08700</name>
</gene>
<name>A0A1V2H4K9_9PROT</name>
<reference evidence="1 2" key="1">
    <citation type="submission" date="2016-10" db="EMBL/GenBank/DDBJ databases">
        <title>Draft Genome sequence of Roseomonas sp. strain M3.</title>
        <authorList>
            <person name="Subhash Y."/>
            <person name="Lee S."/>
        </authorList>
    </citation>
    <scope>NUCLEOTIDE SEQUENCE [LARGE SCALE GENOMIC DNA]</scope>
    <source>
        <strain evidence="1 2">M3</strain>
    </source>
</reference>
<dbReference type="Proteomes" id="UP000188879">
    <property type="component" value="Unassembled WGS sequence"/>
</dbReference>
<evidence type="ECO:0000313" key="1">
    <source>
        <dbReference type="EMBL" id="ONG55736.1"/>
    </source>
</evidence>
<dbReference type="AlphaFoldDB" id="A0A1V2H4K9"/>
<sequence>MAINNLPAALQAAIQQGFLEKKFHDALKAKLGFRAIADREAFTAGIGEEITKTRAGLLPAVITPLAAVANSDLTNGVGESAFALEQYKVVAQSYGSSMNLNRVTSVVNIVDLAMQNASKLGEQASRSLDTLAANALFSAYLSSNTRTTGAPSGATITVDDIRGFVAGQTVAVNGSPYTVASVAASGTSTAPNGVAGTITMTGAGNLASDGVVGKAVVGSTAPVVLRAANRAHTGLLAANDVLTADKILAAKAQLEANGVSGRMICYADPQHLTGLYADATFQSFFRGGNGTAEWRNGVISNLLGVEIVATNMSPVQSLGGLTVRRAIVVANGALIESTLTGTAYANHEELVKNGMVSVVDDVAMVTRAPIDQLQQVITQSWNYIGGFVVPTDKNTNASVLPTASNAAYKRAVVIESL</sequence>
<proteinExistence type="predicted"/>
<evidence type="ECO:0008006" key="3">
    <source>
        <dbReference type="Google" id="ProtNLM"/>
    </source>
</evidence>
<comment type="caution">
    <text evidence="1">The sequence shown here is derived from an EMBL/GenBank/DDBJ whole genome shotgun (WGS) entry which is preliminary data.</text>
</comment>
<organism evidence="1 2">
    <name type="scientific">Teichococcus deserti</name>
    <dbReference type="NCBI Taxonomy" id="1817963"/>
    <lineage>
        <taxon>Bacteria</taxon>
        <taxon>Pseudomonadati</taxon>
        <taxon>Pseudomonadota</taxon>
        <taxon>Alphaproteobacteria</taxon>
        <taxon>Acetobacterales</taxon>
        <taxon>Roseomonadaceae</taxon>
        <taxon>Roseomonas</taxon>
    </lineage>
</organism>
<dbReference type="OrthoDB" id="7279930at2"/>
<protein>
    <recommendedName>
        <fullName evidence="3">DUF4043 domain-containing protein</fullName>
    </recommendedName>
</protein>
<accession>A0A1V2H4K9</accession>
<keyword evidence="2" id="KW-1185">Reference proteome</keyword>
<evidence type="ECO:0000313" key="2">
    <source>
        <dbReference type="Proteomes" id="UP000188879"/>
    </source>
</evidence>
<dbReference type="EMBL" id="MLCO01000069">
    <property type="protein sequence ID" value="ONG55736.1"/>
    <property type="molecule type" value="Genomic_DNA"/>
</dbReference>